<dbReference type="AlphaFoldDB" id="A0A011TDG3"/>
<dbReference type="PATRIC" id="fig|69279.3.peg.1102"/>
<name>A0A011TDG3_9HYPH</name>
<feature type="region of interest" description="Disordered" evidence="1">
    <location>
        <begin position="1"/>
        <end position="30"/>
    </location>
</feature>
<organism evidence="2 3">
    <name type="scientific">Aquamicrobium defluvii</name>
    <dbReference type="NCBI Taxonomy" id="69279"/>
    <lineage>
        <taxon>Bacteria</taxon>
        <taxon>Pseudomonadati</taxon>
        <taxon>Pseudomonadota</taxon>
        <taxon>Alphaproteobacteria</taxon>
        <taxon>Hyphomicrobiales</taxon>
        <taxon>Phyllobacteriaceae</taxon>
        <taxon>Aquamicrobium</taxon>
    </lineage>
</organism>
<evidence type="ECO:0000256" key="1">
    <source>
        <dbReference type="SAM" id="MobiDB-lite"/>
    </source>
</evidence>
<dbReference type="Proteomes" id="UP000019849">
    <property type="component" value="Unassembled WGS sequence"/>
</dbReference>
<protein>
    <submittedName>
        <fullName evidence="2">Uncharacterized protein</fullName>
    </submittedName>
</protein>
<sequence length="119" mass="12562">MGGSSKKKTSSEPEQKDISNAAIRPMTEVPAAMPGQLDALSQQLAMGYGQQPSDLLSIMNQYYQPMMLPDYGPNAGPVAPSDKSSGGTGNANAHGFTPTVQSNYETLQRLAQQMRNGGA</sequence>
<dbReference type="STRING" id="69279.BG36_20815"/>
<proteinExistence type="predicted"/>
<evidence type="ECO:0000313" key="3">
    <source>
        <dbReference type="Proteomes" id="UP000019849"/>
    </source>
</evidence>
<evidence type="ECO:0000313" key="2">
    <source>
        <dbReference type="EMBL" id="EXL09709.1"/>
    </source>
</evidence>
<feature type="compositionally biased region" description="Polar residues" evidence="1">
    <location>
        <begin position="98"/>
        <end position="119"/>
    </location>
</feature>
<feature type="region of interest" description="Disordered" evidence="1">
    <location>
        <begin position="73"/>
        <end position="119"/>
    </location>
</feature>
<dbReference type="RefSeq" id="WP_035024350.1">
    <property type="nucleotide sequence ID" value="NZ_KK073880.1"/>
</dbReference>
<accession>A0A011TDG3</accession>
<dbReference type="HOGENOM" id="CLU_2056490_0_0_5"/>
<comment type="caution">
    <text evidence="2">The sequence shown here is derived from an EMBL/GenBank/DDBJ whole genome shotgun (WGS) entry which is preliminary data.</text>
</comment>
<reference evidence="2 3" key="1">
    <citation type="submission" date="2014-02" db="EMBL/GenBank/DDBJ databases">
        <title>Aquamicrobium defluvii Genome sequencing.</title>
        <authorList>
            <person name="Wang X."/>
        </authorList>
    </citation>
    <scope>NUCLEOTIDE SEQUENCE [LARGE SCALE GENOMIC DNA]</scope>
    <source>
        <strain evidence="2 3">W13Z1</strain>
    </source>
</reference>
<gene>
    <name evidence="2" type="ORF">BG36_20815</name>
</gene>
<dbReference type="EMBL" id="JENY01000006">
    <property type="protein sequence ID" value="EXL09709.1"/>
    <property type="molecule type" value="Genomic_DNA"/>
</dbReference>